<reference evidence="1" key="1">
    <citation type="submission" date="2022-02" db="EMBL/GenBank/DDBJ databases">
        <title>Plant Genome Project.</title>
        <authorList>
            <person name="Zhang R.-G."/>
        </authorList>
    </citation>
    <scope>NUCLEOTIDE SEQUENCE</scope>
    <source>
        <strain evidence="1">AT1</strain>
    </source>
</reference>
<gene>
    <name evidence="1" type="ORF">RHMOL_Rhmol05G0246800</name>
</gene>
<organism evidence="1 2">
    <name type="scientific">Rhododendron molle</name>
    <name type="common">Chinese azalea</name>
    <name type="synonym">Azalea mollis</name>
    <dbReference type="NCBI Taxonomy" id="49168"/>
    <lineage>
        <taxon>Eukaryota</taxon>
        <taxon>Viridiplantae</taxon>
        <taxon>Streptophyta</taxon>
        <taxon>Embryophyta</taxon>
        <taxon>Tracheophyta</taxon>
        <taxon>Spermatophyta</taxon>
        <taxon>Magnoliopsida</taxon>
        <taxon>eudicotyledons</taxon>
        <taxon>Gunneridae</taxon>
        <taxon>Pentapetalae</taxon>
        <taxon>asterids</taxon>
        <taxon>Ericales</taxon>
        <taxon>Ericaceae</taxon>
        <taxon>Ericoideae</taxon>
        <taxon>Rhodoreae</taxon>
        <taxon>Rhododendron</taxon>
    </lineage>
</organism>
<comment type="caution">
    <text evidence="1">The sequence shown here is derived from an EMBL/GenBank/DDBJ whole genome shotgun (WGS) entry which is preliminary data.</text>
</comment>
<protein>
    <submittedName>
        <fullName evidence="1">Uncharacterized protein</fullName>
    </submittedName>
</protein>
<evidence type="ECO:0000313" key="2">
    <source>
        <dbReference type="Proteomes" id="UP001062846"/>
    </source>
</evidence>
<dbReference type="Proteomes" id="UP001062846">
    <property type="component" value="Chromosome 5"/>
</dbReference>
<keyword evidence="2" id="KW-1185">Reference proteome</keyword>
<name>A0ACC0NTS6_RHOML</name>
<sequence length="66" mass="7329">MGDLIELIINSTFLFLIPKVDGASSFNEFRPITTVACVRKILSNVLAIRFEAHLRHIIGDAQAAFI</sequence>
<accession>A0ACC0NTS6</accession>
<proteinExistence type="predicted"/>
<dbReference type="EMBL" id="CM046392">
    <property type="protein sequence ID" value="KAI8556364.1"/>
    <property type="molecule type" value="Genomic_DNA"/>
</dbReference>
<evidence type="ECO:0000313" key="1">
    <source>
        <dbReference type="EMBL" id="KAI8556364.1"/>
    </source>
</evidence>